<keyword evidence="9" id="KW-1185">Reference proteome</keyword>
<dbReference type="InterPro" id="IPR036396">
    <property type="entry name" value="Cyt_P450_sf"/>
</dbReference>
<dbReference type="PANTHER" id="PTHR24291:SF50">
    <property type="entry name" value="BIFUNCTIONAL ALBAFLAVENONE MONOOXYGENASE_TERPENE SYNTHASE"/>
    <property type="match status" value="1"/>
</dbReference>
<evidence type="ECO:0000256" key="4">
    <source>
        <dbReference type="ARBA" id="ARBA00023002"/>
    </source>
</evidence>
<comment type="caution">
    <text evidence="8">The sequence shown here is derived from an EMBL/GenBank/DDBJ whole genome shotgun (WGS) entry which is preliminary data.</text>
</comment>
<evidence type="ECO:0000256" key="2">
    <source>
        <dbReference type="ARBA" id="ARBA00022617"/>
    </source>
</evidence>
<dbReference type="GO" id="GO:0016705">
    <property type="term" value="F:oxidoreductase activity, acting on paired donors, with incorporation or reduction of molecular oxygen"/>
    <property type="evidence" value="ECO:0007669"/>
    <property type="project" value="InterPro"/>
</dbReference>
<evidence type="ECO:0000313" key="8">
    <source>
        <dbReference type="EMBL" id="KAL0476308.1"/>
    </source>
</evidence>
<dbReference type="GO" id="GO:0020037">
    <property type="term" value="F:heme binding"/>
    <property type="evidence" value="ECO:0007669"/>
    <property type="project" value="InterPro"/>
</dbReference>
<dbReference type="SUPFAM" id="SSF48264">
    <property type="entry name" value="Cytochrome P450"/>
    <property type="match status" value="1"/>
</dbReference>
<sequence>MITTVLVLIFLIALLYVGFVIGRAYVINYSWNKKLEHIPGVTQFLPVFFPRIPLFYKPLHYDGKVYPSYQSVIKKHGVKGVVRTISYTNIMISVYGPESIKHIIVTNAKNYPKPTGSIYTPFEIFGSNVLSANDDLWRKHRLLCNPAFNDKHLNMLVDVANQTMIDLRGTNWNQDSFIVDVKKTMTQITLQIMGLAAFNVDFNALHGGVQDFDKTRFRSSFGDALHRVSNQGILLRAKTNGWIRNLPIKVFRDALHDIHDVDLYLKEMIEERSRSHIYESKHDLLSLLIAANHGDVKTGLTSQEIKSDSFIFMFAGHDTTSSQLQWTLWELASNQYVQDKLREEIRQVLGGNQHISFEDCDELKYALCVIKESMRLHAPIEVFFRQARNDDVINGYKIPKGASLRVNIIATHMDPEHWPEPHVFRPERFDGNNKINQWAYLPFSLGTRMCIVSLLDLMAKIDCNNWEANLV</sequence>
<evidence type="ECO:0000256" key="5">
    <source>
        <dbReference type="ARBA" id="ARBA00023004"/>
    </source>
</evidence>
<name>A0AAW2YH86_9EUKA</name>
<dbReference type="PRINTS" id="PR00463">
    <property type="entry name" value="EP450I"/>
</dbReference>
<comment type="similarity">
    <text evidence="1">Belongs to the cytochrome P450 family.</text>
</comment>
<dbReference type="GO" id="GO:0004497">
    <property type="term" value="F:monooxygenase activity"/>
    <property type="evidence" value="ECO:0007669"/>
    <property type="project" value="UniProtKB-KW"/>
</dbReference>
<protein>
    <submittedName>
        <fullName evidence="8">Leukotriene-B(4) omega-hydroxylase</fullName>
    </submittedName>
</protein>
<dbReference type="InterPro" id="IPR050196">
    <property type="entry name" value="Cytochrome_P450_Monoox"/>
</dbReference>
<evidence type="ECO:0000313" key="9">
    <source>
        <dbReference type="Proteomes" id="UP001431209"/>
    </source>
</evidence>
<dbReference type="Gene3D" id="1.10.630.10">
    <property type="entry name" value="Cytochrome P450"/>
    <property type="match status" value="1"/>
</dbReference>
<keyword evidence="3 7" id="KW-0479">Metal-binding</keyword>
<dbReference type="PRINTS" id="PR00385">
    <property type="entry name" value="P450"/>
</dbReference>
<evidence type="ECO:0000256" key="3">
    <source>
        <dbReference type="ARBA" id="ARBA00022723"/>
    </source>
</evidence>
<feature type="binding site" description="axial binding residue" evidence="7">
    <location>
        <position position="450"/>
    </location>
    <ligand>
        <name>heme</name>
        <dbReference type="ChEBI" id="CHEBI:30413"/>
    </ligand>
    <ligandPart>
        <name>Fe</name>
        <dbReference type="ChEBI" id="CHEBI:18248"/>
    </ligandPart>
</feature>
<gene>
    <name evidence="8" type="ORF">AKO1_003518</name>
</gene>
<dbReference type="Pfam" id="PF00067">
    <property type="entry name" value="p450"/>
    <property type="match status" value="1"/>
</dbReference>
<organism evidence="8 9">
    <name type="scientific">Acrasis kona</name>
    <dbReference type="NCBI Taxonomy" id="1008807"/>
    <lineage>
        <taxon>Eukaryota</taxon>
        <taxon>Discoba</taxon>
        <taxon>Heterolobosea</taxon>
        <taxon>Tetramitia</taxon>
        <taxon>Eutetramitia</taxon>
        <taxon>Acrasidae</taxon>
        <taxon>Acrasis</taxon>
    </lineage>
</organism>
<keyword evidence="6" id="KW-0503">Monooxygenase</keyword>
<dbReference type="GO" id="GO:0005506">
    <property type="term" value="F:iron ion binding"/>
    <property type="evidence" value="ECO:0007669"/>
    <property type="project" value="InterPro"/>
</dbReference>
<dbReference type="InterPro" id="IPR001128">
    <property type="entry name" value="Cyt_P450"/>
</dbReference>
<evidence type="ECO:0000256" key="1">
    <source>
        <dbReference type="ARBA" id="ARBA00010617"/>
    </source>
</evidence>
<dbReference type="PANTHER" id="PTHR24291">
    <property type="entry name" value="CYTOCHROME P450 FAMILY 4"/>
    <property type="match status" value="1"/>
</dbReference>
<dbReference type="EMBL" id="JAOPGA020000004">
    <property type="protein sequence ID" value="KAL0476308.1"/>
    <property type="molecule type" value="Genomic_DNA"/>
</dbReference>
<reference evidence="8 9" key="1">
    <citation type="submission" date="2024-03" db="EMBL/GenBank/DDBJ databases">
        <title>The Acrasis kona genome and developmental transcriptomes reveal deep origins of eukaryotic multicellular pathways.</title>
        <authorList>
            <person name="Sheikh S."/>
            <person name="Fu C.-J."/>
            <person name="Brown M.W."/>
            <person name="Baldauf S.L."/>
        </authorList>
    </citation>
    <scope>NUCLEOTIDE SEQUENCE [LARGE SCALE GENOMIC DNA]</scope>
    <source>
        <strain evidence="8 9">ATCC MYA-3509</strain>
    </source>
</reference>
<keyword evidence="5 7" id="KW-0408">Iron</keyword>
<dbReference type="InterPro" id="IPR002401">
    <property type="entry name" value="Cyt_P450_E_grp-I"/>
</dbReference>
<keyword evidence="4" id="KW-0560">Oxidoreductase</keyword>
<dbReference type="Proteomes" id="UP001431209">
    <property type="component" value="Unassembled WGS sequence"/>
</dbReference>
<evidence type="ECO:0000256" key="7">
    <source>
        <dbReference type="PIRSR" id="PIRSR602401-1"/>
    </source>
</evidence>
<keyword evidence="2 7" id="KW-0349">Heme</keyword>
<dbReference type="AlphaFoldDB" id="A0AAW2YH86"/>
<comment type="cofactor">
    <cofactor evidence="7">
        <name>heme</name>
        <dbReference type="ChEBI" id="CHEBI:30413"/>
    </cofactor>
</comment>
<evidence type="ECO:0000256" key="6">
    <source>
        <dbReference type="ARBA" id="ARBA00023033"/>
    </source>
</evidence>
<accession>A0AAW2YH86</accession>
<proteinExistence type="inferred from homology"/>